<dbReference type="PANTHER" id="PTHR12526:SF630">
    <property type="entry name" value="GLYCOSYLTRANSFERASE"/>
    <property type="match status" value="1"/>
</dbReference>
<dbReference type="GO" id="GO:0016757">
    <property type="term" value="F:glycosyltransferase activity"/>
    <property type="evidence" value="ECO:0007669"/>
    <property type="project" value="InterPro"/>
</dbReference>
<keyword evidence="4" id="KW-1185">Reference proteome</keyword>
<sequence>MRILHTEWSDGWGGQERRIISEMRGMQDRGHTLWLATRAHARIREQAEIAGIQTLVFDFKRALDFGTILPLARTLRQLRIDVVSTHSGIDSWVGGLAAKRAGTPILLRTRHLDLPLRRSWTNFVHFLPDRIVTCGEAIRNHLIDDCGFPPQQLVSIPTGIDFDTFAPRRSRADVRAELGLREDDFIIFMASILRRFKRHEIALETLRRLMADYPNIHLVIAGDGPKRTSIERQALEQGLVPRLSLLGQRDDVADLMGASDMLLLTSNEAEGVPQAITQALGLGLPVVSTIVGSVEELIEHERTGLLAPAEQPDAIAAQIRRIIDDPVWADELGMRALVRIREHYSLHSMLDATERLCDALQAAKA</sequence>
<name>A0A1P8UIZ0_9GAMM</name>
<evidence type="ECO:0000313" key="4">
    <source>
        <dbReference type="Proteomes" id="UP000243807"/>
    </source>
</evidence>
<accession>A0A1P8UIZ0</accession>
<evidence type="ECO:0000259" key="2">
    <source>
        <dbReference type="Pfam" id="PF13439"/>
    </source>
</evidence>
<reference evidence="3 4" key="1">
    <citation type="submission" date="2017-01" db="EMBL/GenBank/DDBJ databases">
        <title>Draft sequence of Acidihalobacter ferrooxidans strain DSM 14175 (strain V8).</title>
        <authorList>
            <person name="Khaleque H.N."/>
            <person name="Ramsay J.P."/>
            <person name="Murphy R.J.T."/>
            <person name="Kaksonen A.H."/>
            <person name="Boxall N.J."/>
            <person name="Watkin E.L.J."/>
        </authorList>
    </citation>
    <scope>NUCLEOTIDE SEQUENCE [LARGE SCALE GENOMIC DNA]</scope>
    <source>
        <strain evidence="3 4">V8</strain>
    </source>
</reference>
<feature type="domain" description="Glycosyltransferase subfamily 4-like N-terminal" evidence="2">
    <location>
        <begin position="12"/>
        <end position="163"/>
    </location>
</feature>
<gene>
    <name evidence="3" type="ORF">BW247_12520</name>
</gene>
<dbReference type="RefSeq" id="WP_076837435.1">
    <property type="nucleotide sequence ID" value="NZ_CP019434.1"/>
</dbReference>
<proteinExistence type="predicted"/>
<evidence type="ECO:0000259" key="1">
    <source>
        <dbReference type="Pfam" id="PF00534"/>
    </source>
</evidence>
<protein>
    <recommendedName>
        <fullName evidence="5">Glycosyl transferase</fullName>
    </recommendedName>
</protein>
<dbReference type="Gene3D" id="3.40.50.2000">
    <property type="entry name" value="Glycogen Phosphorylase B"/>
    <property type="match status" value="2"/>
</dbReference>
<dbReference type="InterPro" id="IPR001296">
    <property type="entry name" value="Glyco_trans_1"/>
</dbReference>
<dbReference type="OrthoDB" id="9805661at2"/>
<organism evidence="3 4">
    <name type="scientific">Acidihalobacter ferrooxydans</name>
    <dbReference type="NCBI Taxonomy" id="1765967"/>
    <lineage>
        <taxon>Bacteria</taxon>
        <taxon>Pseudomonadati</taxon>
        <taxon>Pseudomonadota</taxon>
        <taxon>Gammaproteobacteria</taxon>
        <taxon>Chromatiales</taxon>
        <taxon>Ectothiorhodospiraceae</taxon>
        <taxon>Acidihalobacter</taxon>
    </lineage>
</organism>
<dbReference type="KEGG" id="afy:BW247_12520"/>
<evidence type="ECO:0008006" key="5">
    <source>
        <dbReference type="Google" id="ProtNLM"/>
    </source>
</evidence>
<feature type="domain" description="Glycosyl transferase family 1" evidence="1">
    <location>
        <begin position="172"/>
        <end position="326"/>
    </location>
</feature>
<evidence type="ECO:0000313" key="3">
    <source>
        <dbReference type="EMBL" id="APZ43809.1"/>
    </source>
</evidence>
<dbReference type="EMBL" id="CP019434">
    <property type="protein sequence ID" value="APZ43809.1"/>
    <property type="molecule type" value="Genomic_DNA"/>
</dbReference>
<dbReference type="Pfam" id="PF00534">
    <property type="entry name" value="Glycos_transf_1"/>
    <property type="match status" value="1"/>
</dbReference>
<dbReference type="Proteomes" id="UP000243807">
    <property type="component" value="Chromosome"/>
</dbReference>
<dbReference type="CDD" id="cd03801">
    <property type="entry name" value="GT4_PimA-like"/>
    <property type="match status" value="1"/>
</dbReference>
<dbReference type="PANTHER" id="PTHR12526">
    <property type="entry name" value="GLYCOSYLTRANSFERASE"/>
    <property type="match status" value="1"/>
</dbReference>
<dbReference type="STRING" id="1765967.BW247_12520"/>
<dbReference type="AlphaFoldDB" id="A0A1P8UIZ0"/>
<dbReference type="Pfam" id="PF13439">
    <property type="entry name" value="Glyco_transf_4"/>
    <property type="match status" value="1"/>
</dbReference>
<dbReference type="SUPFAM" id="SSF53756">
    <property type="entry name" value="UDP-Glycosyltransferase/glycogen phosphorylase"/>
    <property type="match status" value="1"/>
</dbReference>
<dbReference type="InterPro" id="IPR028098">
    <property type="entry name" value="Glyco_trans_4-like_N"/>
</dbReference>
<dbReference type="GO" id="GO:1901135">
    <property type="term" value="P:carbohydrate derivative metabolic process"/>
    <property type="evidence" value="ECO:0007669"/>
    <property type="project" value="UniProtKB-ARBA"/>
</dbReference>